<dbReference type="GO" id="GO:0000463">
    <property type="term" value="P:maturation of LSU-rRNA from tricistronic rRNA transcript (SSU-rRNA, 5.8S rRNA, LSU-rRNA)"/>
    <property type="evidence" value="ECO:0007669"/>
    <property type="project" value="UniProtKB-UniRule"/>
</dbReference>
<keyword evidence="1 6" id="KW-0690">Ribosome biogenesis</keyword>
<dbReference type="GO" id="GO:0005654">
    <property type="term" value="C:nucleoplasm"/>
    <property type="evidence" value="ECO:0007669"/>
    <property type="project" value="UniProtKB-SubCell"/>
</dbReference>
<evidence type="ECO:0000313" key="9">
    <source>
        <dbReference type="EMBL" id="EIE25891.1"/>
    </source>
</evidence>
<dbReference type="Gene3D" id="2.130.10.10">
    <property type="entry name" value="YVTN repeat-like/Quinoprotein amine dehydrogenase"/>
    <property type="match status" value="2"/>
</dbReference>
<evidence type="ECO:0000256" key="3">
    <source>
        <dbReference type="ARBA" id="ARBA00022574"/>
    </source>
</evidence>
<dbReference type="GeneID" id="17043895"/>
<dbReference type="PANTHER" id="PTHR19855:SF11">
    <property type="entry name" value="RIBOSOME BIOGENESIS PROTEIN WDR12"/>
    <property type="match status" value="1"/>
</dbReference>
<keyword evidence="4" id="KW-0677">Repeat</keyword>
<dbReference type="EMBL" id="AGSI01000003">
    <property type="protein sequence ID" value="EIE25891.1"/>
    <property type="molecule type" value="Genomic_DNA"/>
</dbReference>
<feature type="domain" description="NLE" evidence="8">
    <location>
        <begin position="12"/>
        <end position="75"/>
    </location>
</feature>
<dbReference type="GO" id="GO:0000466">
    <property type="term" value="P:maturation of 5.8S rRNA from tricistronic rRNA transcript (SSU-rRNA, 5.8S rRNA, LSU-rRNA)"/>
    <property type="evidence" value="ECO:0007669"/>
    <property type="project" value="UniProtKB-UniRule"/>
</dbReference>
<evidence type="ECO:0000256" key="7">
    <source>
        <dbReference type="SAM" id="MobiDB-lite"/>
    </source>
</evidence>
<protein>
    <recommendedName>
        <fullName evidence="6">Ribosome biogenesis protein WDR12 homolog</fullName>
    </recommendedName>
</protein>
<dbReference type="GO" id="GO:0043021">
    <property type="term" value="F:ribonucleoprotein complex binding"/>
    <property type="evidence" value="ECO:0007669"/>
    <property type="project" value="UniProtKB-UniRule"/>
</dbReference>
<proteinExistence type="inferred from homology"/>
<name>I0Z5H2_COCSC</name>
<evidence type="ECO:0000259" key="8">
    <source>
        <dbReference type="Pfam" id="PF08154"/>
    </source>
</evidence>
<reference evidence="9 10" key="1">
    <citation type="journal article" date="2012" name="Genome Biol.">
        <title>The genome of the polar eukaryotic microalga coccomyxa subellipsoidea reveals traits of cold adaptation.</title>
        <authorList>
            <person name="Blanc G."/>
            <person name="Agarkova I."/>
            <person name="Grimwood J."/>
            <person name="Kuo A."/>
            <person name="Brueggeman A."/>
            <person name="Dunigan D."/>
            <person name="Gurnon J."/>
            <person name="Ladunga I."/>
            <person name="Lindquist E."/>
            <person name="Lucas S."/>
            <person name="Pangilinan J."/>
            <person name="Proschold T."/>
            <person name="Salamov A."/>
            <person name="Schmutz J."/>
            <person name="Weeks D."/>
            <person name="Yamada T."/>
            <person name="Claverie J.M."/>
            <person name="Grigoriev I."/>
            <person name="Van Etten J."/>
            <person name="Lomsadze A."/>
            <person name="Borodovsky M."/>
        </authorList>
    </citation>
    <scope>NUCLEOTIDE SEQUENCE [LARGE SCALE GENOMIC DNA]</scope>
    <source>
        <strain evidence="9 10">C-169</strain>
    </source>
</reference>
<dbReference type="AlphaFoldDB" id="I0Z5H2"/>
<dbReference type="InterPro" id="IPR028599">
    <property type="entry name" value="WDR12/Ytm1"/>
</dbReference>
<dbReference type="InterPro" id="IPR019775">
    <property type="entry name" value="WD40_repeat_CS"/>
</dbReference>
<dbReference type="InterPro" id="IPR012972">
    <property type="entry name" value="NLE"/>
</dbReference>
<dbReference type="GO" id="GO:0030687">
    <property type="term" value="C:preribosome, large subunit precursor"/>
    <property type="evidence" value="ECO:0007669"/>
    <property type="project" value="UniProtKB-UniRule"/>
</dbReference>
<comment type="similarity">
    <text evidence="6">Belongs to the WD repeat WDR12/YTM1 family.</text>
</comment>
<dbReference type="PANTHER" id="PTHR19855">
    <property type="entry name" value="WD40 REPEAT PROTEIN 12, 37"/>
    <property type="match status" value="1"/>
</dbReference>
<dbReference type="Proteomes" id="UP000007264">
    <property type="component" value="Unassembled WGS sequence"/>
</dbReference>
<evidence type="ECO:0000256" key="2">
    <source>
        <dbReference type="ARBA" id="ARBA00022552"/>
    </source>
</evidence>
<comment type="caution">
    <text evidence="9">The sequence shown here is derived from an EMBL/GenBank/DDBJ whole genome shotgun (WGS) entry which is preliminary data.</text>
</comment>
<gene>
    <name evidence="9" type="ORF">COCSUDRAFT_12842</name>
</gene>
<evidence type="ECO:0000256" key="4">
    <source>
        <dbReference type="ARBA" id="ARBA00022737"/>
    </source>
</evidence>
<dbReference type="InterPro" id="IPR036322">
    <property type="entry name" value="WD40_repeat_dom_sf"/>
</dbReference>
<dbReference type="CDD" id="cd00200">
    <property type="entry name" value="WD40"/>
    <property type="match status" value="1"/>
</dbReference>
<dbReference type="OrthoDB" id="10251381at2759"/>
<evidence type="ECO:0000256" key="6">
    <source>
        <dbReference type="HAMAP-Rule" id="MF_03029"/>
    </source>
</evidence>
<evidence type="ECO:0000256" key="1">
    <source>
        <dbReference type="ARBA" id="ARBA00022517"/>
    </source>
</evidence>
<comment type="function">
    <text evidence="6">Required for maturation of ribosomal RNAs and formation of the large ribosomal subunit.</text>
</comment>
<dbReference type="PRINTS" id="PR00320">
    <property type="entry name" value="GPROTEINBRPT"/>
</dbReference>
<dbReference type="Pfam" id="PF00400">
    <property type="entry name" value="WD40"/>
    <property type="match status" value="4"/>
</dbReference>
<dbReference type="InterPro" id="IPR015943">
    <property type="entry name" value="WD40/YVTN_repeat-like_dom_sf"/>
</dbReference>
<dbReference type="PROSITE" id="PS00678">
    <property type="entry name" value="WD_REPEATS_1"/>
    <property type="match status" value="1"/>
</dbReference>
<dbReference type="RefSeq" id="XP_005650435.1">
    <property type="nucleotide sequence ID" value="XM_005650378.1"/>
</dbReference>
<sequence>MAANGVEDDTQITCRFITKLPQEFRVPGMSVAVPSSITRLGLSKMVNHLLDMDPVKPFDFLINGELVRQSLKKFLLAKTISAETVLDIEYVFAVEPPTPKQQHPHDDWCAVHVNVIRHALCCMPLGRIGVATRGDNILSGCYDGVLRSWKDAEETSSTRLHSGPIKAVAVLPEQQGPLVLTAGQDHTVQLVHVSALDDTASTTEAATTLAVYRDHTDAVASVAPSPEGSLFVSSSWDSSLRVWSTAAAEPEAARTAGAKRRKGDAGEAAPSAALEQRCRQELSGHSQCASSVAWPSTDTIVSGSWDHSVRRWDAETAVNVDTFNGSKAVYCVAAALQGSELVAFGGAERALHVWDPRMPIGQETLYSSHTDWISAVAWHPTSEHHVATASYDKSVKLWDLRTAVPLHTLQGHTDKVLCVSWAGGKLVSGGADCTVRSYNVVV</sequence>
<evidence type="ECO:0000313" key="10">
    <source>
        <dbReference type="Proteomes" id="UP000007264"/>
    </source>
</evidence>
<keyword evidence="5 6" id="KW-0539">Nucleus</keyword>
<dbReference type="InterPro" id="IPR020472">
    <property type="entry name" value="WD40_PAC1"/>
</dbReference>
<accession>I0Z5H2</accession>
<dbReference type="KEGG" id="csl:COCSUDRAFT_12842"/>
<dbReference type="HAMAP" id="MF_03029">
    <property type="entry name" value="WDR12"/>
    <property type="match status" value="1"/>
</dbReference>
<dbReference type="eggNOG" id="KOG0313">
    <property type="taxonomic scope" value="Eukaryota"/>
</dbReference>
<keyword evidence="10" id="KW-1185">Reference proteome</keyword>
<dbReference type="STRING" id="574566.I0Z5H2"/>
<evidence type="ECO:0000256" key="5">
    <source>
        <dbReference type="ARBA" id="ARBA00023242"/>
    </source>
</evidence>
<comment type="subcellular location">
    <subcellularLocation>
        <location evidence="6">Nucleus</location>
        <location evidence="6">Nucleolus</location>
    </subcellularLocation>
    <subcellularLocation>
        <location evidence="6">Nucleus</location>
        <location evidence="6">Nucleoplasm</location>
    </subcellularLocation>
</comment>
<dbReference type="InterPro" id="IPR001680">
    <property type="entry name" value="WD40_rpt"/>
</dbReference>
<keyword evidence="3" id="KW-0853">WD repeat</keyword>
<feature type="compositionally biased region" description="Low complexity" evidence="7">
    <location>
        <begin position="247"/>
        <end position="256"/>
    </location>
</feature>
<feature type="region of interest" description="Disordered" evidence="7">
    <location>
        <begin position="247"/>
        <end position="271"/>
    </location>
</feature>
<dbReference type="SUPFAM" id="SSF50978">
    <property type="entry name" value="WD40 repeat-like"/>
    <property type="match status" value="1"/>
</dbReference>
<dbReference type="Pfam" id="PF08154">
    <property type="entry name" value="NLE"/>
    <property type="match status" value="1"/>
</dbReference>
<dbReference type="SMART" id="SM00320">
    <property type="entry name" value="WD40"/>
    <property type="match status" value="7"/>
</dbReference>
<organism evidence="9 10">
    <name type="scientific">Coccomyxa subellipsoidea (strain C-169)</name>
    <name type="common">Green microalga</name>
    <dbReference type="NCBI Taxonomy" id="574566"/>
    <lineage>
        <taxon>Eukaryota</taxon>
        <taxon>Viridiplantae</taxon>
        <taxon>Chlorophyta</taxon>
        <taxon>core chlorophytes</taxon>
        <taxon>Trebouxiophyceae</taxon>
        <taxon>Trebouxiophyceae incertae sedis</taxon>
        <taxon>Coccomyxaceae</taxon>
        <taxon>Coccomyxa</taxon>
        <taxon>Coccomyxa subellipsoidea</taxon>
    </lineage>
</organism>
<dbReference type="GO" id="GO:0005730">
    <property type="term" value="C:nucleolus"/>
    <property type="evidence" value="ECO:0007669"/>
    <property type="project" value="UniProtKB-SubCell"/>
</dbReference>
<keyword evidence="2 6" id="KW-0698">rRNA processing</keyword>